<organism evidence="4 5">
    <name type="scientific">Fonsecaea nubica</name>
    <dbReference type="NCBI Taxonomy" id="856822"/>
    <lineage>
        <taxon>Eukaryota</taxon>
        <taxon>Fungi</taxon>
        <taxon>Dikarya</taxon>
        <taxon>Ascomycota</taxon>
        <taxon>Pezizomycotina</taxon>
        <taxon>Eurotiomycetes</taxon>
        <taxon>Chaetothyriomycetidae</taxon>
        <taxon>Chaetothyriales</taxon>
        <taxon>Herpotrichiellaceae</taxon>
        <taxon>Fonsecaea</taxon>
    </lineage>
</organism>
<dbReference type="GeneID" id="34586567"/>
<dbReference type="InterPro" id="IPR036291">
    <property type="entry name" value="NAD(P)-bd_dom_sf"/>
</dbReference>
<dbReference type="RefSeq" id="XP_022502650.1">
    <property type="nucleotide sequence ID" value="XM_022641448.1"/>
</dbReference>
<keyword evidence="3" id="KW-0560">Oxidoreductase</keyword>
<dbReference type="PRINTS" id="PR00081">
    <property type="entry name" value="GDHRDH"/>
</dbReference>
<dbReference type="InterPro" id="IPR020904">
    <property type="entry name" value="Sc_DH/Rdtase_CS"/>
</dbReference>
<dbReference type="SUPFAM" id="SSF51735">
    <property type="entry name" value="NAD(P)-binding Rossmann-fold domains"/>
    <property type="match status" value="1"/>
</dbReference>
<evidence type="ECO:0000313" key="4">
    <source>
        <dbReference type="EMBL" id="OAL37638.1"/>
    </source>
</evidence>
<dbReference type="GO" id="GO:0016616">
    <property type="term" value="F:oxidoreductase activity, acting on the CH-OH group of donors, NAD or NADP as acceptor"/>
    <property type="evidence" value="ECO:0007669"/>
    <property type="project" value="UniProtKB-ARBA"/>
</dbReference>
<dbReference type="Proteomes" id="UP000185904">
    <property type="component" value="Unassembled WGS sequence"/>
</dbReference>
<dbReference type="InterPro" id="IPR002347">
    <property type="entry name" value="SDR_fam"/>
</dbReference>
<name>A0A178D6C7_9EURO</name>
<dbReference type="Gene3D" id="3.40.50.720">
    <property type="entry name" value="NAD(P)-binding Rossmann-like Domain"/>
    <property type="match status" value="1"/>
</dbReference>
<keyword evidence="2" id="KW-0521">NADP</keyword>
<keyword evidence="5" id="KW-1185">Reference proteome</keyword>
<dbReference type="Pfam" id="PF13561">
    <property type="entry name" value="adh_short_C2"/>
    <property type="match status" value="1"/>
</dbReference>
<evidence type="ECO:0000256" key="1">
    <source>
        <dbReference type="ARBA" id="ARBA00006484"/>
    </source>
</evidence>
<sequence>MVTTEGQQTGPDPNKEAGNVQSLFNLDARSVIVTGATGGLGREVVKTLLQAGSDVIAVDHRDFFLSFRNMPGIEVSMEDANTVLWSEHLRSISSDLGASLSYHSCDISDSGQTEIVFEKASTCSRFPLRGLVNCAGISILGDSITFPLDTARRIIDVNLVGSLIVAQAAARIVRKKNLSASFVFIASMSGYVVNKGVGTAAYSASKAGVHQLTRNLAAEWSHCDGWPEIRVNSISPGVIRTPMSSPVLSEGKLEASWTQETMLRRLSVPEDYRGPVVFLLSEASSYMTGADLLVDGGYTAW</sequence>
<comment type="caution">
    <text evidence="4">The sequence shown here is derived from an EMBL/GenBank/DDBJ whole genome shotgun (WGS) entry which is preliminary data.</text>
</comment>
<accession>A0A178D6C7</accession>
<evidence type="ECO:0000256" key="3">
    <source>
        <dbReference type="ARBA" id="ARBA00023002"/>
    </source>
</evidence>
<dbReference type="AlphaFoldDB" id="A0A178D6C7"/>
<protein>
    <submittedName>
        <fullName evidence="4">Uncharacterized protein</fullName>
    </submittedName>
</protein>
<dbReference type="PROSITE" id="PS00061">
    <property type="entry name" value="ADH_SHORT"/>
    <property type="match status" value="1"/>
</dbReference>
<proteinExistence type="inferred from homology"/>
<evidence type="ECO:0000256" key="2">
    <source>
        <dbReference type="ARBA" id="ARBA00022857"/>
    </source>
</evidence>
<comment type="similarity">
    <text evidence="1">Belongs to the short-chain dehydrogenases/reductases (SDR) family.</text>
</comment>
<gene>
    <name evidence="4" type="ORF">AYO20_03145</name>
</gene>
<reference evidence="4 5" key="1">
    <citation type="submission" date="2016-03" db="EMBL/GenBank/DDBJ databases">
        <title>The draft genome sequence of Fonsecaea nubica causative agent of cutaneous subcutaneous infection in human host.</title>
        <authorList>
            <person name="Costa F."/>
            <person name="Sybren D.H."/>
            <person name="Raittz R.T."/>
            <person name="Weiss V.A."/>
            <person name="Leao A.C."/>
            <person name="Gomes R."/>
            <person name="De Souza E.M."/>
            <person name="Pedrosa F.O."/>
            <person name="Steffens M.B."/>
            <person name="Bombassaro A."/>
            <person name="Tadra-Sfeir M.Z."/>
            <person name="Moreno L.F."/>
            <person name="Najafzadeh M.J."/>
            <person name="Felipe M.S."/>
            <person name="Teixeira M."/>
            <person name="Sun J."/>
            <person name="Xi L."/>
            <person name="Castro M.A."/>
            <person name="Vicente V.A."/>
        </authorList>
    </citation>
    <scope>NUCLEOTIDE SEQUENCE [LARGE SCALE GENOMIC DNA]</scope>
    <source>
        <strain evidence="4 5">CBS 269.64</strain>
    </source>
</reference>
<dbReference type="PANTHER" id="PTHR43008">
    <property type="entry name" value="BENZIL REDUCTASE"/>
    <property type="match status" value="1"/>
</dbReference>
<dbReference type="EMBL" id="LVCJ01000014">
    <property type="protein sequence ID" value="OAL37638.1"/>
    <property type="molecule type" value="Genomic_DNA"/>
</dbReference>
<dbReference type="PANTHER" id="PTHR43008:SF4">
    <property type="entry name" value="CHAIN DEHYDROGENASE, PUTATIVE (AFU_ORTHOLOGUE AFUA_4G08710)-RELATED"/>
    <property type="match status" value="1"/>
</dbReference>
<dbReference type="GO" id="GO:0050664">
    <property type="term" value="F:oxidoreductase activity, acting on NAD(P)H, oxygen as acceptor"/>
    <property type="evidence" value="ECO:0007669"/>
    <property type="project" value="TreeGrafter"/>
</dbReference>
<evidence type="ECO:0000313" key="5">
    <source>
        <dbReference type="Proteomes" id="UP000185904"/>
    </source>
</evidence>
<dbReference type="OrthoDB" id="1669814at2759"/>